<dbReference type="InterPro" id="IPR013325">
    <property type="entry name" value="RNA_pol_sigma_r2"/>
</dbReference>
<evidence type="ECO:0000256" key="3">
    <source>
        <dbReference type="ARBA" id="ARBA00023082"/>
    </source>
</evidence>
<dbReference type="InterPro" id="IPR013249">
    <property type="entry name" value="RNA_pol_sigma70_r4_t2"/>
</dbReference>
<dbReference type="SUPFAM" id="SSF88946">
    <property type="entry name" value="Sigma2 domain of RNA polymerase sigma factors"/>
    <property type="match status" value="1"/>
</dbReference>
<dbReference type="InterPro" id="IPR013324">
    <property type="entry name" value="RNA_pol_sigma_r3/r4-like"/>
</dbReference>
<feature type="domain" description="RNA polymerase sigma-70 region 2" evidence="7">
    <location>
        <begin position="30"/>
        <end position="96"/>
    </location>
</feature>
<keyword evidence="10" id="KW-1185">Reference proteome</keyword>
<feature type="region of interest" description="Disordered" evidence="6">
    <location>
        <begin position="1"/>
        <end position="20"/>
    </location>
</feature>
<dbReference type="Proteomes" id="UP001500621">
    <property type="component" value="Unassembled WGS sequence"/>
</dbReference>
<dbReference type="InterPro" id="IPR014325">
    <property type="entry name" value="RNA_pol_sigma-E_actinobac"/>
</dbReference>
<dbReference type="InterPro" id="IPR036388">
    <property type="entry name" value="WH-like_DNA-bd_sf"/>
</dbReference>
<dbReference type="Gene3D" id="1.10.10.10">
    <property type="entry name" value="Winged helix-like DNA-binding domain superfamily/Winged helix DNA-binding domain"/>
    <property type="match status" value="1"/>
</dbReference>
<comment type="similarity">
    <text evidence="1">Belongs to the sigma-70 factor family. ECF subfamily.</text>
</comment>
<sequence>MTTDVRRRGRGALDPGGAPEGIGGQELAELYAAHRLSLTRLAILLVDDWASAEDVVQDAFAALTTRRGGLRDRSAAVAYLRTSVVNGARSALRRRRTARAYTPPHEPDHDAPDAVAVLAEEHREVLAALGTLAPRQREVIVLRYWSDLSEAEIAAALGISRGTVKSTASRAMTALETALTSQETR</sequence>
<evidence type="ECO:0000313" key="10">
    <source>
        <dbReference type="Proteomes" id="UP001500621"/>
    </source>
</evidence>
<dbReference type="SUPFAM" id="SSF88659">
    <property type="entry name" value="Sigma3 and sigma4 domains of RNA polymerase sigma factors"/>
    <property type="match status" value="1"/>
</dbReference>
<dbReference type="NCBIfam" id="TIGR02937">
    <property type="entry name" value="sigma70-ECF"/>
    <property type="match status" value="1"/>
</dbReference>
<dbReference type="Pfam" id="PF08281">
    <property type="entry name" value="Sigma70_r4_2"/>
    <property type="match status" value="1"/>
</dbReference>
<dbReference type="InterPro" id="IPR007627">
    <property type="entry name" value="RNA_pol_sigma70_r2"/>
</dbReference>
<evidence type="ECO:0000259" key="8">
    <source>
        <dbReference type="Pfam" id="PF08281"/>
    </source>
</evidence>
<keyword evidence="3" id="KW-0731">Sigma factor</keyword>
<accession>A0ABP8WF12</accession>
<dbReference type="InterPro" id="IPR039425">
    <property type="entry name" value="RNA_pol_sigma-70-like"/>
</dbReference>
<dbReference type="Gene3D" id="1.10.1740.10">
    <property type="match status" value="1"/>
</dbReference>
<evidence type="ECO:0000256" key="4">
    <source>
        <dbReference type="ARBA" id="ARBA00023125"/>
    </source>
</evidence>
<evidence type="ECO:0000256" key="5">
    <source>
        <dbReference type="ARBA" id="ARBA00023163"/>
    </source>
</evidence>
<dbReference type="EMBL" id="BAABIM010000002">
    <property type="protein sequence ID" value="GAA4687297.1"/>
    <property type="molecule type" value="Genomic_DNA"/>
</dbReference>
<name>A0ABP8WF12_9ACTN</name>
<proteinExistence type="inferred from homology"/>
<keyword evidence="5" id="KW-0804">Transcription</keyword>
<keyword evidence="4" id="KW-0238">DNA-binding</keyword>
<protein>
    <submittedName>
        <fullName evidence="9">SigE family RNA polymerase sigma factor</fullName>
    </submittedName>
</protein>
<evidence type="ECO:0000256" key="6">
    <source>
        <dbReference type="SAM" id="MobiDB-lite"/>
    </source>
</evidence>
<dbReference type="PANTHER" id="PTHR43133:SF50">
    <property type="entry name" value="ECF RNA POLYMERASE SIGMA FACTOR SIGM"/>
    <property type="match status" value="1"/>
</dbReference>
<comment type="caution">
    <text evidence="9">The sequence shown here is derived from an EMBL/GenBank/DDBJ whole genome shotgun (WGS) entry which is preliminary data.</text>
</comment>
<gene>
    <name evidence="9" type="ORF">GCM10023226_26440</name>
</gene>
<dbReference type="PANTHER" id="PTHR43133">
    <property type="entry name" value="RNA POLYMERASE ECF-TYPE SIGMA FACTO"/>
    <property type="match status" value="1"/>
</dbReference>
<dbReference type="Pfam" id="PF04542">
    <property type="entry name" value="Sigma70_r2"/>
    <property type="match status" value="1"/>
</dbReference>
<reference evidence="10" key="1">
    <citation type="journal article" date="2019" name="Int. J. Syst. Evol. Microbiol.">
        <title>The Global Catalogue of Microorganisms (GCM) 10K type strain sequencing project: providing services to taxonomists for standard genome sequencing and annotation.</title>
        <authorList>
            <consortium name="The Broad Institute Genomics Platform"/>
            <consortium name="The Broad Institute Genome Sequencing Center for Infectious Disease"/>
            <person name="Wu L."/>
            <person name="Ma J."/>
        </authorList>
    </citation>
    <scope>NUCLEOTIDE SEQUENCE [LARGE SCALE GENOMIC DNA]</scope>
    <source>
        <strain evidence="10">JCM 18127</strain>
    </source>
</reference>
<evidence type="ECO:0000256" key="1">
    <source>
        <dbReference type="ARBA" id="ARBA00010641"/>
    </source>
</evidence>
<organism evidence="9 10">
    <name type="scientific">Nocardioides nanhaiensis</name>
    <dbReference type="NCBI Taxonomy" id="1476871"/>
    <lineage>
        <taxon>Bacteria</taxon>
        <taxon>Bacillati</taxon>
        <taxon>Actinomycetota</taxon>
        <taxon>Actinomycetes</taxon>
        <taxon>Propionibacteriales</taxon>
        <taxon>Nocardioidaceae</taxon>
        <taxon>Nocardioides</taxon>
    </lineage>
</organism>
<evidence type="ECO:0000259" key="7">
    <source>
        <dbReference type="Pfam" id="PF04542"/>
    </source>
</evidence>
<evidence type="ECO:0000313" key="9">
    <source>
        <dbReference type="EMBL" id="GAA4687297.1"/>
    </source>
</evidence>
<dbReference type="NCBIfam" id="TIGR02983">
    <property type="entry name" value="SigE-fam_strep"/>
    <property type="match status" value="1"/>
</dbReference>
<evidence type="ECO:0000256" key="2">
    <source>
        <dbReference type="ARBA" id="ARBA00023015"/>
    </source>
</evidence>
<feature type="domain" description="RNA polymerase sigma factor 70 region 4 type 2" evidence="8">
    <location>
        <begin position="123"/>
        <end position="175"/>
    </location>
</feature>
<keyword evidence="2" id="KW-0805">Transcription regulation</keyword>
<dbReference type="CDD" id="cd06171">
    <property type="entry name" value="Sigma70_r4"/>
    <property type="match status" value="1"/>
</dbReference>
<dbReference type="InterPro" id="IPR014284">
    <property type="entry name" value="RNA_pol_sigma-70_dom"/>
</dbReference>